<evidence type="ECO:0000313" key="2">
    <source>
        <dbReference type="Proteomes" id="UP000492821"/>
    </source>
</evidence>
<feature type="transmembrane region" description="Helical" evidence="1">
    <location>
        <begin position="49"/>
        <end position="73"/>
    </location>
</feature>
<keyword evidence="1" id="KW-1133">Transmembrane helix</keyword>
<organism evidence="2 3">
    <name type="scientific">Panagrellus redivivus</name>
    <name type="common">Microworm</name>
    <dbReference type="NCBI Taxonomy" id="6233"/>
    <lineage>
        <taxon>Eukaryota</taxon>
        <taxon>Metazoa</taxon>
        <taxon>Ecdysozoa</taxon>
        <taxon>Nematoda</taxon>
        <taxon>Chromadorea</taxon>
        <taxon>Rhabditida</taxon>
        <taxon>Tylenchina</taxon>
        <taxon>Panagrolaimomorpha</taxon>
        <taxon>Panagrolaimoidea</taxon>
        <taxon>Panagrolaimidae</taxon>
        <taxon>Panagrellus</taxon>
    </lineage>
</organism>
<protein>
    <submittedName>
        <fullName evidence="3">MARVEL domain-containing protein</fullName>
    </submittedName>
</protein>
<keyword evidence="2" id="KW-1185">Reference proteome</keyword>
<dbReference type="WBParaSite" id="Pan_g12759.t1">
    <property type="protein sequence ID" value="Pan_g12759.t1"/>
    <property type="gene ID" value="Pan_g12759"/>
</dbReference>
<keyword evidence="1" id="KW-0812">Transmembrane</keyword>
<evidence type="ECO:0000313" key="3">
    <source>
        <dbReference type="WBParaSite" id="Pan_g12759.t1"/>
    </source>
</evidence>
<feature type="transmembrane region" description="Helical" evidence="1">
    <location>
        <begin position="80"/>
        <end position="101"/>
    </location>
</feature>
<feature type="transmembrane region" description="Helical" evidence="1">
    <location>
        <begin position="18"/>
        <end position="37"/>
    </location>
</feature>
<evidence type="ECO:0000256" key="1">
    <source>
        <dbReference type="SAM" id="Phobius"/>
    </source>
</evidence>
<reference evidence="2" key="1">
    <citation type="journal article" date="2013" name="Genetics">
        <title>The draft genome and transcriptome of Panagrellus redivivus are shaped by the harsh demands of a free-living lifestyle.</title>
        <authorList>
            <person name="Srinivasan J."/>
            <person name="Dillman A.R."/>
            <person name="Macchietto M.G."/>
            <person name="Heikkinen L."/>
            <person name="Lakso M."/>
            <person name="Fracchia K.M."/>
            <person name="Antoshechkin I."/>
            <person name="Mortazavi A."/>
            <person name="Wong G."/>
            <person name="Sternberg P.W."/>
        </authorList>
    </citation>
    <scope>NUCLEOTIDE SEQUENCE [LARGE SCALE GENOMIC DNA]</scope>
    <source>
        <strain evidence="2">MT8872</strain>
    </source>
</reference>
<sequence length="137" mass="15346">MANLNTGYVSTNRGIIKIFQIIAGFVMCSLLCANWYGGRSCFGEGRLGYSSGLNFVILIINLVLFVLNLLNLAVWKLERIYSVVATILFAIASGLLIWYMISRENYHSTLVITTILLFVQTLLFLWDTKILQGEAAN</sequence>
<dbReference type="Proteomes" id="UP000492821">
    <property type="component" value="Unassembled WGS sequence"/>
</dbReference>
<proteinExistence type="predicted"/>
<feature type="transmembrane region" description="Helical" evidence="1">
    <location>
        <begin position="107"/>
        <end position="126"/>
    </location>
</feature>
<keyword evidence="1" id="KW-0472">Membrane</keyword>
<dbReference type="AlphaFoldDB" id="A0A7E4UU29"/>
<reference evidence="3" key="2">
    <citation type="submission" date="2020-10" db="UniProtKB">
        <authorList>
            <consortium name="WormBaseParasite"/>
        </authorList>
    </citation>
    <scope>IDENTIFICATION</scope>
</reference>
<name>A0A7E4UU29_PANRE</name>
<accession>A0A7E4UU29</accession>